<evidence type="ECO:0000313" key="3">
    <source>
        <dbReference type="Proteomes" id="UP000184512"/>
    </source>
</evidence>
<evidence type="ECO:0000313" key="2">
    <source>
        <dbReference type="EMBL" id="SHJ20284.1"/>
    </source>
</evidence>
<reference evidence="2 3" key="1">
    <citation type="submission" date="2016-11" db="EMBL/GenBank/DDBJ databases">
        <authorList>
            <person name="Jaros S."/>
            <person name="Januszkiewicz K."/>
            <person name="Wedrychowicz H."/>
        </authorList>
    </citation>
    <scope>NUCLEOTIDE SEQUENCE [LARGE SCALE GENOMIC DNA]</scope>
    <source>
        <strain evidence="2 3">DSM 12906</strain>
    </source>
</reference>
<gene>
    <name evidence="2" type="ORF">SAMN02745244_01953</name>
</gene>
<dbReference type="RefSeq" id="WP_073187648.1">
    <property type="nucleotide sequence ID" value="NZ_FQZG01000032.1"/>
</dbReference>
<proteinExistence type="predicted"/>
<accession>A0A1M6HDQ9</accession>
<evidence type="ECO:0000256" key="1">
    <source>
        <dbReference type="SAM" id="Coils"/>
    </source>
</evidence>
<dbReference type="Proteomes" id="UP000184512">
    <property type="component" value="Unassembled WGS sequence"/>
</dbReference>
<keyword evidence="3" id="KW-1185">Reference proteome</keyword>
<dbReference type="OrthoDB" id="9938741at2"/>
<protein>
    <recommendedName>
        <fullName evidence="4">Sigma-70, region 4</fullName>
    </recommendedName>
</protein>
<evidence type="ECO:0008006" key="4">
    <source>
        <dbReference type="Google" id="ProtNLM"/>
    </source>
</evidence>
<name>A0A1M6HDQ9_9ACTN</name>
<dbReference type="EMBL" id="FQZG01000032">
    <property type="protein sequence ID" value="SHJ20284.1"/>
    <property type="molecule type" value="Genomic_DNA"/>
</dbReference>
<sequence>MAQSDRHEARVRVRGQLIKRHEALMAREARIRAEVLEAAAAILTRDRAVLEAEARLGQALGALTSTEGMPIDEAAELCGLDVKEAKRLLRMRGGRPNQQQEVAGKVAHS</sequence>
<dbReference type="AlphaFoldDB" id="A0A1M6HDQ9"/>
<keyword evidence="1" id="KW-0175">Coiled coil</keyword>
<feature type="coiled-coil region" evidence="1">
    <location>
        <begin position="26"/>
        <end position="53"/>
    </location>
</feature>
<organism evidence="2 3">
    <name type="scientific">Tessaracoccus bendigoensis DSM 12906</name>
    <dbReference type="NCBI Taxonomy" id="1123357"/>
    <lineage>
        <taxon>Bacteria</taxon>
        <taxon>Bacillati</taxon>
        <taxon>Actinomycetota</taxon>
        <taxon>Actinomycetes</taxon>
        <taxon>Propionibacteriales</taxon>
        <taxon>Propionibacteriaceae</taxon>
        <taxon>Tessaracoccus</taxon>
    </lineage>
</organism>